<name>A0ACB7RR21_HYAAI</name>
<dbReference type="EMBL" id="CM023488">
    <property type="protein sequence ID" value="KAH6924266.1"/>
    <property type="molecule type" value="Genomic_DNA"/>
</dbReference>
<protein>
    <submittedName>
        <fullName evidence="1">Uncharacterized protein</fullName>
    </submittedName>
</protein>
<comment type="caution">
    <text evidence="1">The sequence shown here is derived from an EMBL/GenBank/DDBJ whole genome shotgun (WGS) entry which is preliminary data.</text>
</comment>
<reference evidence="1" key="1">
    <citation type="submission" date="2020-05" db="EMBL/GenBank/DDBJ databases">
        <title>Large-scale comparative analyses of tick genomes elucidate their genetic diversity and vector capacities.</title>
        <authorList>
            <person name="Jia N."/>
            <person name="Wang J."/>
            <person name="Shi W."/>
            <person name="Du L."/>
            <person name="Sun Y."/>
            <person name="Zhan W."/>
            <person name="Jiang J."/>
            <person name="Wang Q."/>
            <person name="Zhang B."/>
            <person name="Ji P."/>
            <person name="Sakyi L.B."/>
            <person name="Cui X."/>
            <person name="Yuan T."/>
            <person name="Jiang B."/>
            <person name="Yang W."/>
            <person name="Lam T.T.-Y."/>
            <person name="Chang Q."/>
            <person name="Ding S."/>
            <person name="Wang X."/>
            <person name="Zhu J."/>
            <person name="Ruan X."/>
            <person name="Zhao L."/>
            <person name="Wei J."/>
            <person name="Que T."/>
            <person name="Du C."/>
            <person name="Cheng J."/>
            <person name="Dai P."/>
            <person name="Han X."/>
            <person name="Huang E."/>
            <person name="Gao Y."/>
            <person name="Liu J."/>
            <person name="Shao H."/>
            <person name="Ye R."/>
            <person name="Li L."/>
            <person name="Wei W."/>
            <person name="Wang X."/>
            <person name="Wang C."/>
            <person name="Yang T."/>
            <person name="Huo Q."/>
            <person name="Li W."/>
            <person name="Guo W."/>
            <person name="Chen H."/>
            <person name="Zhou L."/>
            <person name="Ni X."/>
            <person name="Tian J."/>
            <person name="Zhou Y."/>
            <person name="Sheng Y."/>
            <person name="Liu T."/>
            <person name="Pan Y."/>
            <person name="Xia L."/>
            <person name="Li J."/>
            <person name="Zhao F."/>
            <person name="Cao W."/>
        </authorList>
    </citation>
    <scope>NUCLEOTIDE SEQUENCE</scope>
    <source>
        <strain evidence="1">Hyas-2018</strain>
    </source>
</reference>
<gene>
    <name evidence="1" type="ORF">HPB50_014535</name>
</gene>
<evidence type="ECO:0000313" key="1">
    <source>
        <dbReference type="EMBL" id="KAH6924266.1"/>
    </source>
</evidence>
<proteinExistence type="predicted"/>
<dbReference type="Proteomes" id="UP000821845">
    <property type="component" value="Chromosome 8"/>
</dbReference>
<organism evidence="1 2">
    <name type="scientific">Hyalomma asiaticum</name>
    <name type="common">Tick</name>
    <dbReference type="NCBI Taxonomy" id="266040"/>
    <lineage>
        <taxon>Eukaryota</taxon>
        <taxon>Metazoa</taxon>
        <taxon>Ecdysozoa</taxon>
        <taxon>Arthropoda</taxon>
        <taxon>Chelicerata</taxon>
        <taxon>Arachnida</taxon>
        <taxon>Acari</taxon>
        <taxon>Parasitiformes</taxon>
        <taxon>Ixodida</taxon>
        <taxon>Ixodoidea</taxon>
        <taxon>Ixodidae</taxon>
        <taxon>Hyalomminae</taxon>
        <taxon>Hyalomma</taxon>
    </lineage>
</organism>
<accession>A0ACB7RR21</accession>
<evidence type="ECO:0000313" key="2">
    <source>
        <dbReference type="Proteomes" id="UP000821845"/>
    </source>
</evidence>
<sequence length="582" mass="63432">MSDKLCMRKFGENGYNTTLQFCAYDDTTDACEGDSGGPAIARANNRRFLQVGIVSYGAGCADNDVPGVYTRLDALVPWILDNILYGTWLILQRYATVSLLLMVNMRICACIQKDRNEEYSTSHRSPRWGFFNWIEFANEPCVSRNGFSGVCLTSSECNFHGGVANGRCAQGYGVCCQVSRSCGEMVTRNNSYFVDPASVGGSLTPGPNGVLCSVTVYKADPTVCQLRLNMERFDVIGPDVSPVSGVCSHDAFHVSGQDENSVVPLICGVNNGQHVYVSVSQSNGPVRLSMFLAPNATHRNWRIRVIQLACGSQRLAPSGCLQYHEDPTGLISSFNYGSDSTSAGSGSGRMERGYPNFSRYSICFRLAAGTCSLRLAKDGPFGVYAEPAQGYIPEVGRKRMVTNRCEEFGFRSPLQADFLMLGVQPFCGDDFPDSLEMVDTGAVLITFVANGTHRPEYAGFRLRYQMVPCVRHRHGADVDSATRVPGSALFFHASTTRMPHASSVFPASSGFTSTSSGGLQQEFPTIPEPEVYTESGYFPEHDVQSSGGQIVLYHKGVDKDLAMKIVRNLVAVAESDSTKHRS</sequence>
<keyword evidence="2" id="KW-1185">Reference proteome</keyword>